<proteinExistence type="predicted"/>
<name>A0A0F9DUA2_9ZZZZ</name>
<sequence length="183" mass="21098">MTERLEIFSVLQFFESVENRFLDRSFCNELLNPDLERSMLDWLDEPVTFRDRQSDEVWRAFIQQAKSELGFDPAAEGELTGARRLGEAQGSWALVWARYLETPRDFPSIPDLLLRARPAKLFTEGAEFAWPQDNTEAEDSLRSALSGLAMATSADARQQLRDLWLKHKREYTVPASRPARTTE</sequence>
<gene>
    <name evidence="1" type="ORF">LCGC14_2156220</name>
</gene>
<comment type="caution">
    <text evidence="1">The sequence shown here is derived from an EMBL/GenBank/DDBJ whole genome shotgun (WGS) entry which is preliminary data.</text>
</comment>
<protein>
    <submittedName>
        <fullName evidence="1">Uncharacterized protein</fullName>
    </submittedName>
</protein>
<dbReference type="AlphaFoldDB" id="A0A0F9DUA2"/>
<organism evidence="1">
    <name type="scientific">marine sediment metagenome</name>
    <dbReference type="NCBI Taxonomy" id="412755"/>
    <lineage>
        <taxon>unclassified sequences</taxon>
        <taxon>metagenomes</taxon>
        <taxon>ecological metagenomes</taxon>
    </lineage>
</organism>
<evidence type="ECO:0000313" key="1">
    <source>
        <dbReference type="EMBL" id="KKL65314.1"/>
    </source>
</evidence>
<dbReference type="EMBL" id="LAZR01027575">
    <property type="protein sequence ID" value="KKL65314.1"/>
    <property type="molecule type" value="Genomic_DNA"/>
</dbReference>
<accession>A0A0F9DUA2</accession>
<reference evidence="1" key="1">
    <citation type="journal article" date="2015" name="Nature">
        <title>Complex archaea that bridge the gap between prokaryotes and eukaryotes.</title>
        <authorList>
            <person name="Spang A."/>
            <person name="Saw J.H."/>
            <person name="Jorgensen S.L."/>
            <person name="Zaremba-Niedzwiedzka K."/>
            <person name="Martijn J."/>
            <person name="Lind A.E."/>
            <person name="van Eijk R."/>
            <person name="Schleper C."/>
            <person name="Guy L."/>
            <person name="Ettema T.J."/>
        </authorList>
    </citation>
    <scope>NUCLEOTIDE SEQUENCE</scope>
</reference>